<evidence type="ECO:0000256" key="6">
    <source>
        <dbReference type="ARBA" id="ARBA00022741"/>
    </source>
</evidence>
<dbReference type="InterPro" id="IPR050503">
    <property type="entry name" value="cAMP-dep_PK_reg_su-like"/>
</dbReference>
<dbReference type="InterPro" id="IPR018490">
    <property type="entry name" value="cNMP-bd_dom_sf"/>
</dbReference>
<evidence type="ECO:0000256" key="10">
    <source>
        <dbReference type="SAM" id="MobiDB-lite"/>
    </source>
</evidence>
<dbReference type="EMBL" id="KL198117">
    <property type="protein sequence ID" value="KDQ07009.1"/>
    <property type="molecule type" value="Genomic_DNA"/>
</dbReference>
<dbReference type="PROSITE" id="PS50042">
    <property type="entry name" value="CNMP_BINDING_3"/>
    <property type="match status" value="2"/>
</dbReference>
<dbReference type="PIRSF" id="PIRSF000548">
    <property type="entry name" value="PK_regulatory"/>
    <property type="match status" value="1"/>
</dbReference>
<feature type="binding site" evidence="9">
    <location>
        <position position="319"/>
    </location>
    <ligand>
        <name>3',5'-cyclic AMP</name>
        <dbReference type="ChEBI" id="CHEBI:58165"/>
        <label>1</label>
    </ligand>
</feature>
<dbReference type="GO" id="GO:0033554">
    <property type="term" value="P:cellular response to stress"/>
    <property type="evidence" value="ECO:0007669"/>
    <property type="project" value="UniProtKB-ARBA"/>
</dbReference>
<feature type="compositionally biased region" description="Polar residues" evidence="10">
    <location>
        <begin position="85"/>
        <end position="119"/>
    </location>
</feature>
<organism evidence="12 13">
    <name type="scientific">Botryobasidium botryosum (strain FD-172 SS1)</name>
    <dbReference type="NCBI Taxonomy" id="930990"/>
    <lineage>
        <taxon>Eukaryota</taxon>
        <taxon>Fungi</taxon>
        <taxon>Dikarya</taxon>
        <taxon>Basidiomycota</taxon>
        <taxon>Agaricomycotina</taxon>
        <taxon>Agaricomycetes</taxon>
        <taxon>Cantharellales</taxon>
        <taxon>Botryobasidiaceae</taxon>
        <taxon>Botryobasidium</taxon>
    </lineage>
</organism>
<dbReference type="PANTHER" id="PTHR11635:SF152">
    <property type="entry name" value="CAMP-DEPENDENT PROTEIN KINASE TYPE I REGULATORY SUBUNIT-RELATED"/>
    <property type="match status" value="1"/>
</dbReference>
<dbReference type="FunFam" id="2.60.120.10:FF:000039">
    <property type="entry name" value="cAMP-dependent protein kinase regulatory subunit"/>
    <property type="match status" value="1"/>
</dbReference>
<dbReference type="Gene3D" id="1.20.890.10">
    <property type="entry name" value="cAMP-dependent protein kinase regulatory subunit, dimerization-anchoring domain"/>
    <property type="match status" value="1"/>
</dbReference>
<evidence type="ECO:0000313" key="13">
    <source>
        <dbReference type="Proteomes" id="UP000027195"/>
    </source>
</evidence>
<feature type="region of interest" description="Disordered" evidence="10">
    <location>
        <begin position="81"/>
        <end position="137"/>
    </location>
</feature>
<dbReference type="GO" id="GO:0005634">
    <property type="term" value="C:nucleus"/>
    <property type="evidence" value="ECO:0007669"/>
    <property type="project" value="TreeGrafter"/>
</dbReference>
<evidence type="ECO:0000256" key="3">
    <source>
        <dbReference type="ARBA" id="ARBA00022553"/>
    </source>
</evidence>
<dbReference type="PRINTS" id="PR00103">
    <property type="entry name" value="CAMPKINASE"/>
</dbReference>
<dbReference type="Pfam" id="PF00027">
    <property type="entry name" value="cNMP_binding"/>
    <property type="match status" value="2"/>
</dbReference>
<dbReference type="Pfam" id="PF02197">
    <property type="entry name" value="RIIa"/>
    <property type="match status" value="1"/>
</dbReference>
<dbReference type="FunFam" id="2.60.120.10:FF:000006">
    <property type="entry name" value="cAMP-dependent protein kinase type I-alpha regulatory subunit"/>
    <property type="match status" value="1"/>
</dbReference>
<dbReference type="Gene3D" id="2.60.120.10">
    <property type="entry name" value="Jelly Rolls"/>
    <property type="match status" value="2"/>
</dbReference>
<evidence type="ECO:0000256" key="2">
    <source>
        <dbReference type="ARBA" id="ARBA00020355"/>
    </source>
</evidence>
<dbReference type="InterPro" id="IPR012198">
    <property type="entry name" value="cAMP_dep_PK_reg_su"/>
</dbReference>
<feature type="domain" description="Cyclic nucleotide-binding" evidence="11">
    <location>
        <begin position="363"/>
        <end position="487"/>
    </location>
</feature>
<reference evidence="13" key="1">
    <citation type="journal article" date="2014" name="Proc. Natl. Acad. Sci. U.S.A.">
        <title>Extensive sampling of basidiomycete genomes demonstrates inadequacy of the white-rot/brown-rot paradigm for wood decay fungi.</title>
        <authorList>
            <person name="Riley R."/>
            <person name="Salamov A.A."/>
            <person name="Brown D.W."/>
            <person name="Nagy L.G."/>
            <person name="Floudas D."/>
            <person name="Held B.W."/>
            <person name="Levasseur A."/>
            <person name="Lombard V."/>
            <person name="Morin E."/>
            <person name="Otillar R."/>
            <person name="Lindquist E.A."/>
            <person name="Sun H."/>
            <person name="LaButti K.M."/>
            <person name="Schmutz J."/>
            <person name="Jabbour D."/>
            <person name="Luo H."/>
            <person name="Baker S.E."/>
            <person name="Pisabarro A.G."/>
            <person name="Walton J.D."/>
            <person name="Blanchette R.A."/>
            <person name="Henrissat B."/>
            <person name="Martin F."/>
            <person name="Cullen D."/>
            <person name="Hibbett D.S."/>
            <person name="Grigoriev I.V."/>
        </authorList>
    </citation>
    <scope>NUCLEOTIDE SEQUENCE [LARGE SCALE GENOMIC DNA]</scope>
    <source>
        <strain evidence="13">FD-172 SS1</strain>
    </source>
</reference>
<dbReference type="GO" id="GO:0030552">
    <property type="term" value="F:cAMP binding"/>
    <property type="evidence" value="ECO:0007669"/>
    <property type="project" value="UniProtKB-KW"/>
</dbReference>
<dbReference type="GO" id="GO:0004862">
    <property type="term" value="F:cAMP-dependent protein kinase inhibitor activity"/>
    <property type="evidence" value="ECO:0007669"/>
    <property type="project" value="TreeGrafter"/>
</dbReference>
<dbReference type="InterPro" id="IPR000595">
    <property type="entry name" value="cNMP-bd_dom"/>
</dbReference>
<keyword evidence="3" id="KW-0597">Phosphoprotein</keyword>
<dbReference type="HOGENOM" id="CLU_018310_0_1_1"/>
<dbReference type="SMART" id="SM00100">
    <property type="entry name" value="cNMP"/>
    <property type="match status" value="2"/>
</dbReference>
<dbReference type="GO" id="GO:0005829">
    <property type="term" value="C:cytosol"/>
    <property type="evidence" value="ECO:0007669"/>
    <property type="project" value="TreeGrafter"/>
</dbReference>
<evidence type="ECO:0000313" key="12">
    <source>
        <dbReference type="EMBL" id="KDQ07009.1"/>
    </source>
</evidence>
<evidence type="ECO:0000259" key="11">
    <source>
        <dbReference type="PROSITE" id="PS50042"/>
    </source>
</evidence>
<dbReference type="STRING" id="930990.A0A067LV55"/>
<feature type="binding site" evidence="9">
    <location>
        <position position="437"/>
    </location>
    <ligand>
        <name>3',5'-cyclic AMP</name>
        <dbReference type="ChEBI" id="CHEBI:58165"/>
        <label>2</label>
    </ligand>
</feature>
<dbReference type="InterPro" id="IPR003117">
    <property type="entry name" value="cAMP_dep_PK_reg_su_I/II_a/b"/>
</dbReference>
<dbReference type="CDD" id="cd00038">
    <property type="entry name" value="CAP_ED"/>
    <property type="match status" value="2"/>
</dbReference>
<keyword evidence="7 8" id="KW-0114">cAMP</keyword>
<name>A0A067LV55_BOTB1</name>
<dbReference type="PROSITE" id="PS00889">
    <property type="entry name" value="CNMP_BINDING_2"/>
    <property type="match status" value="2"/>
</dbReference>
<keyword evidence="5" id="KW-0677">Repeat</keyword>
<dbReference type="AlphaFoldDB" id="A0A067LV55"/>
<gene>
    <name evidence="12" type="ORF">BOTBODRAFT_39147</name>
</gene>
<dbReference type="Proteomes" id="UP000027195">
    <property type="component" value="Unassembled WGS sequence"/>
</dbReference>
<dbReference type="SUPFAM" id="SSF51206">
    <property type="entry name" value="cAMP-binding domain-like"/>
    <property type="match status" value="2"/>
</dbReference>
<feature type="binding site" evidence="9">
    <location>
        <position position="310"/>
    </location>
    <ligand>
        <name>3',5'-cyclic AMP</name>
        <dbReference type="ChEBI" id="CHEBI:58165"/>
        <label>1</label>
    </ligand>
</feature>
<dbReference type="OrthoDB" id="417078at2759"/>
<dbReference type="PANTHER" id="PTHR11635">
    <property type="entry name" value="CAMP-DEPENDENT PROTEIN KINASE REGULATORY CHAIN"/>
    <property type="match status" value="1"/>
</dbReference>
<feature type="domain" description="Cyclic nucleotide-binding" evidence="11">
    <location>
        <begin position="230"/>
        <end position="360"/>
    </location>
</feature>
<evidence type="ECO:0000256" key="7">
    <source>
        <dbReference type="ARBA" id="ARBA00023149"/>
    </source>
</evidence>
<accession>A0A067LV55</accession>
<sequence>MSSSASSTFEELLADLSRDVLRAQPRDALQFCANWFQARLQEQRARVRDALQPSDAPVPSRSASLQSLLADDALFQDRPIASPRLPQSTSNASANRGSSPSPLQRVNSPNRPQFGQLATSAGPRRPQNGMPAPSPFGTLNIPGNAAIRHSPFQPLREDEELTDMSSPALRRAPSNEAFLGPPASALGRRVSVSAESIDPSARRDETPLPFFEKTPEQMKRLEASIANAFLFRNLDQRKRHAVLGAMREMTFGEDVRVITQGDDGDYFYVVDSGTLLCYVHYKPGERPAEGDHPQYGKKVFTYTNGTTFGELALMYHAQRAATVITATPCTLWALDRVTFQTILLDISNRTRKSYEGFLRSVPILQSLNDQERAKLADVLQAREFDDGETVVVQGDIGREFYIIEDGEAVVSKRISGADDEMREETVSTLKKGDYFGELALLHRAPRAATVRAAARSSPTSGQKLKVVALDSDAFTRLLGPLREIMERTAEINYQPRAAR</sequence>
<keyword evidence="6 8" id="KW-0547">Nucleotide-binding</keyword>
<comment type="subunit">
    <text evidence="8">Tetramer, composed of 2 regulatory (R) and 2 catalytic (C) subunits. In the presence of cAMP it dissociates into 2 active monomeric C subunits and an R dimer.</text>
</comment>
<proteinExistence type="inferred from homology"/>
<feature type="binding site" evidence="9">
    <location>
        <position position="446"/>
    </location>
    <ligand>
        <name>3',5'-cyclic AMP</name>
        <dbReference type="ChEBI" id="CHEBI:58165"/>
        <label>2</label>
    </ligand>
</feature>
<keyword evidence="4 8" id="KW-0116">cAMP-binding</keyword>
<dbReference type="GO" id="GO:0005952">
    <property type="term" value="C:cAMP-dependent protein kinase complex"/>
    <property type="evidence" value="ECO:0007669"/>
    <property type="project" value="InterPro"/>
</dbReference>
<dbReference type="FunCoup" id="A0A067LV55">
    <property type="interactions" value="301"/>
</dbReference>
<dbReference type="PROSITE" id="PS00888">
    <property type="entry name" value="CNMP_BINDING_1"/>
    <property type="match status" value="2"/>
</dbReference>
<evidence type="ECO:0000256" key="4">
    <source>
        <dbReference type="ARBA" id="ARBA00022566"/>
    </source>
</evidence>
<dbReference type="SMART" id="SM00394">
    <property type="entry name" value="RIIa"/>
    <property type="match status" value="1"/>
</dbReference>
<keyword evidence="13" id="KW-1185">Reference proteome</keyword>
<evidence type="ECO:0000256" key="1">
    <source>
        <dbReference type="ARBA" id="ARBA00005753"/>
    </source>
</evidence>
<dbReference type="CDD" id="cd12098">
    <property type="entry name" value="DD_R_ScPKA-like"/>
    <property type="match status" value="1"/>
</dbReference>
<dbReference type="InterPro" id="IPR018488">
    <property type="entry name" value="cNMP-bd_CS"/>
</dbReference>
<comment type="similarity">
    <text evidence="1 8">Belongs to the cAMP-dependent kinase regulatory chain family.</text>
</comment>
<evidence type="ECO:0000256" key="5">
    <source>
        <dbReference type="ARBA" id="ARBA00022737"/>
    </source>
</evidence>
<dbReference type="SUPFAM" id="SSF47391">
    <property type="entry name" value="Dimerization-anchoring domain of cAMP-dependent PK regulatory subunit"/>
    <property type="match status" value="1"/>
</dbReference>
<protein>
    <recommendedName>
        <fullName evidence="2 8">cAMP-dependent protein kinase regulatory subunit</fullName>
    </recommendedName>
</protein>
<evidence type="ECO:0000256" key="8">
    <source>
        <dbReference type="PIRNR" id="PIRNR000548"/>
    </source>
</evidence>
<dbReference type="InParanoid" id="A0A067LV55"/>
<dbReference type="InterPro" id="IPR014710">
    <property type="entry name" value="RmlC-like_jellyroll"/>
</dbReference>
<evidence type="ECO:0000256" key="9">
    <source>
        <dbReference type="PIRSR" id="PIRSR000548-1"/>
    </source>
</evidence>
<dbReference type="GO" id="GO:0034236">
    <property type="term" value="F:protein kinase A catalytic subunit binding"/>
    <property type="evidence" value="ECO:0007669"/>
    <property type="project" value="TreeGrafter"/>
</dbReference>